<reference evidence="3 4" key="1">
    <citation type="submission" date="2014-04" db="EMBL/GenBank/DDBJ databases">
        <authorList>
            <consortium name="DOE Joint Genome Institute"/>
            <person name="Kuo A."/>
            <person name="Kohler A."/>
            <person name="Nagy L.G."/>
            <person name="Floudas D."/>
            <person name="Copeland A."/>
            <person name="Barry K.W."/>
            <person name="Cichocki N."/>
            <person name="Veneault-Fourrey C."/>
            <person name="LaButti K."/>
            <person name="Lindquist E.A."/>
            <person name="Lipzen A."/>
            <person name="Lundell T."/>
            <person name="Morin E."/>
            <person name="Murat C."/>
            <person name="Sun H."/>
            <person name="Tunlid A."/>
            <person name="Henrissat B."/>
            <person name="Grigoriev I.V."/>
            <person name="Hibbett D.S."/>
            <person name="Martin F."/>
            <person name="Nordberg H.P."/>
            <person name="Cantor M.N."/>
            <person name="Hua S.X."/>
        </authorList>
    </citation>
    <scope>NUCLEOTIDE SEQUENCE [LARGE SCALE GENOMIC DNA]</scope>
    <source>
        <strain evidence="3 4">LaAM-08-1</strain>
    </source>
</reference>
<dbReference type="SMART" id="SM00325">
    <property type="entry name" value="RhoGEF"/>
    <property type="match status" value="1"/>
</dbReference>
<dbReference type="Pfam" id="PF00621">
    <property type="entry name" value="RhoGEF"/>
    <property type="match status" value="1"/>
</dbReference>
<feature type="region of interest" description="Disordered" evidence="1">
    <location>
        <begin position="506"/>
        <end position="564"/>
    </location>
</feature>
<evidence type="ECO:0000313" key="4">
    <source>
        <dbReference type="Proteomes" id="UP000054477"/>
    </source>
</evidence>
<dbReference type="Gene3D" id="1.20.900.10">
    <property type="entry name" value="Dbl homology (DH) domain"/>
    <property type="match status" value="1"/>
</dbReference>
<feature type="compositionally biased region" description="Polar residues" evidence="1">
    <location>
        <begin position="705"/>
        <end position="728"/>
    </location>
</feature>
<dbReference type="AlphaFoldDB" id="A0A0C9XP43"/>
<dbReference type="SUPFAM" id="SSF48065">
    <property type="entry name" value="DBL homology domain (DH-domain)"/>
    <property type="match status" value="1"/>
</dbReference>
<dbReference type="EMBL" id="KN838550">
    <property type="protein sequence ID" value="KIK06906.1"/>
    <property type="molecule type" value="Genomic_DNA"/>
</dbReference>
<sequence>MNAPPVDQPNGQTLPQLPDIHMLDSFNAPPPKLEVSDPSRALQAQQVLTLPPSTSFDPALVAPLTPTTPISPSTPSSQTKKSNPLNDLIDTEKAYVDHLTGIIRKVAAAWSRSNLPPPELDKMFRSIEAVYKANRTLHSKLKDIGANPSSPKALGDLLMRWIDDLEAPYTAYCTKYCFGFDTWEPVQSNPRLSSTLATFSASNPPLNAALTASSDSPTWTLDALFLLPKARLKYYRKLYSRLLKSTAPGRSDHRLLVGALDTLDRLLDILESRSSLKVGESSPSVPAVLEMGDEVVIDMRSQSAASNPRLNEGDAAQGSESGSNHGSTFSGGERLSRETASTSISRGSNATLSMPISDLERRLVTHRTLDIFTMKPKVVKLQMTPPSLTFTREMRLSSDVLIRFTPRATGVEVVHQQGHIFLLSDLFLVCERMSPQDQSQPGLEGADMWLCYPPLAGKVLRVSEVGGQDNGLEVAIMRKEHLILETQSREQRDSMIARFKECIEFSGSLPPPSKQPPPPVPSLNNIPRSITEGGIAPTRRSSSPHAGGLPLRPQPPPAYQGPDASRIAEGISRLTLSPENKTQPDLPRQPPVHSDQPPPPPHLRTSASAHVFTNSPSAFGPPNAIPPVRSASFTPNGPLPGPSYNPSPVGSHGPQRFNSSPPFPGHPGFNGQQPPFPVNPTHRSQNPYGPGPGGLPPRPPSDPPLNQNGVRKSPSTRSLASQYSQHDQLGSAPPVPPFPGGYPPNNMAPIPRNNSFSTLHAPQPRPLLPSAQPASRSVSMVEPSFDEPSPPNSPVQETPQQVGPVTSTISAQMKCKVFLQQQHAQWKSLGSAKLKLYHQSPTNIKQLVVEADNKDKSVLISTIVLTDGVERVGKTGIAIELSDKGARTGIVYMIQLRNDNSANGLFDSLLAGSDRAASR</sequence>
<feature type="compositionally biased region" description="Pro residues" evidence="1">
    <location>
        <begin position="509"/>
        <end position="521"/>
    </location>
</feature>
<dbReference type="PANTHER" id="PTHR45924">
    <property type="entry name" value="FI17866P1"/>
    <property type="match status" value="1"/>
</dbReference>
<feature type="domain" description="DH" evidence="2">
    <location>
        <begin position="80"/>
        <end position="273"/>
    </location>
</feature>
<feature type="compositionally biased region" description="Polar residues" evidence="1">
    <location>
        <begin position="605"/>
        <end position="617"/>
    </location>
</feature>
<feature type="region of interest" description="Disordered" evidence="1">
    <location>
        <begin position="577"/>
        <end position="804"/>
    </location>
</feature>
<dbReference type="HOGENOM" id="CLU_005338_0_0_1"/>
<dbReference type="InterPro" id="IPR000219">
    <property type="entry name" value="DH_dom"/>
</dbReference>
<feature type="compositionally biased region" description="Pro residues" evidence="1">
    <location>
        <begin position="733"/>
        <end position="742"/>
    </location>
</feature>
<dbReference type="PROSITE" id="PS50010">
    <property type="entry name" value="DH_2"/>
    <property type="match status" value="1"/>
</dbReference>
<protein>
    <recommendedName>
        <fullName evidence="2">DH domain-containing protein</fullName>
    </recommendedName>
</protein>
<dbReference type="STRING" id="1095629.A0A0C9XP43"/>
<organism evidence="3 4">
    <name type="scientific">Laccaria amethystina LaAM-08-1</name>
    <dbReference type="NCBI Taxonomy" id="1095629"/>
    <lineage>
        <taxon>Eukaryota</taxon>
        <taxon>Fungi</taxon>
        <taxon>Dikarya</taxon>
        <taxon>Basidiomycota</taxon>
        <taxon>Agaricomycotina</taxon>
        <taxon>Agaricomycetes</taxon>
        <taxon>Agaricomycetidae</taxon>
        <taxon>Agaricales</taxon>
        <taxon>Agaricineae</taxon>
        <taxon>Hydnangiaceae</taxon>
        <taxon>Laccaria</taxon>
    </lineage>
</organism>
<dbReference type="GO" id="GO:0005085">
    <property type="term" value="F:guanyl-nucleotide exchange factor activity"/>
    <property type="evidence" value="ECO:0007669"/>
    <property type="project" value="InterPro"/>
</dbReference>
<feature type="compositionally biased region" description="Polar residues" evidence="1">
    <location>
        <begin position="318"/>
        <end position="330"/>
    </location>
</feature>
<evidence type="ECO:0000313" key="3">
    <source>
        <dbReference type="EMBL" id="KIK06906.1"/>
    </source>
</evidence>
<feature type="region of interest" description="Disordered" evidence="1">
    <location>
        <begin position="1"/>
        <end position="44"/>
    </location>
</feature>
<feature type="compositionally biased region" description="Polar residues" evidence="1">
    <location>
        <begin position="338"/>
        <end position="350"/>
    </location>
</feature>
<name>A0A0C9XP43_9AGAR</name>
<proteinExistence type="predicted"/>
<dbReference type="GO" id="GO:0031267">
    <property type="term" value="F:small GTPase binding"/>
    <property type="evidence" value="ECO:0007669"/>
    <property type="project" value="TreeGrafter"/>
</dbReference>
<accession>A0A0C9XP43</accession>
<feature type="compositionally biased region" description="Pro residues" evidence="1">
    <location>
        <begin position="689"/>
        <end position="703"/>
    </location>
</feature>
<dbReference type="PANTHER" id="PTHR45924:SF2">
    <property type="entry name" value="FI17866P1"/>
    <property type="match status" value="1"/>
</dbReference>
<evidence type="ECO:0000259" key="2">
    <source>
        <dbReference type="PROSITE" id="PS50010"/>
    </source>
</evidence>
<keyword evidence="4" id="KW-1185">Reference proteome</keyword>
<reference evidence="4" key="2">
    <citation type="submission" date="2015-01" db="EMBL/GenBank/DDBJ databases">
        <title>Evolutionary Origins and Diversification of the Mycorrhizal Mutualists.</title>
        <authorList>
            <consortium name="DOE Joint Genome Institute"/>
            <consortium name="Mycorrhizal Genomics Consortium"/>
            <person name="Kohler A."/>
            <person name="Kuo A."/>
            <person name="Nagy L.G."/>
            <person name="Floudas D."/>
            <person name="Copeland A."/>
            <person name="Barry K.W."/>
            <person name="Cichocki N."/>
            <person name="Veneault-Fourrey C."/>
            <person name="LaButti K."/>
            <person name="Lindquist E.A."/>
            <person name="Lipzen A."/>
            <person name="Lundell T."/>
            <person name="Morin E."/>
            <person name="Murat C."/>
            <person name="Riley R."/>
            <person name="Ohm R."/>
            <person name="Sun H."/>
            <person name="Tunlid A."/>
            <person name="Henrissat B."/>
            <person name="Grigoriev I.V."/>
            <person name="Hibbett D.S."/>
            <person name="Martin F."/>
        </authorList>
    </citation>
    <scope>NUCLEOTIDE SEQUENCE [LARGE SCALE GENOMIC DNA]</scope>
    <source>
        <strain evidence="4">LaAM-08-1</strain>
    </source>
</reference>
<feature type="region of interest" description="Disordered" evidence="1">
    <location>
        <begin position="58"/>
        <end position="85"/>
    </location>
</feature>
<dbReference type="OrthoDB" id="6244550at2759"/>
<evidence type="ECO:0000256" key="1">
    <source>
        <dbReference type="SAM" id="MobiDB-lite"/>
    </source>
</evidence>
<dbReference type="Proteomes" id="UP000054477">
    <property type="component" value="Unassembled WGS sequence"/>
</dbReference>
<feature type="compositionally biased region" description="Low complexity" evidence="1">
    <location>
        <begin position="58"/>
        <end position="82"/>
    </location>
</feature>
<feature type="region of interest" description="Disordered" evidence="1">
    <location>
        <begin position="303"/>
        <end position="350"/>
    </location>
</feature>
<dbReference type="InterPro" id="IPR035899">
    <property type="entry name" value="DBL_dom_sf"/>
</dbReference>
<feature type="compositionally biased region" description="Polar residues" evidence="1">
    <location>
        <begin position="794"/>
        <end position="804"/>
    </location>
</feature>
<gene>
    <name evidence="3" type="ORF">K443DRAFT_673801</name>
</gene>